<keyword evidence="1" id="KW-0378">Hydrolase</keyword>
<accession>A0ABW1SVI2</accession>
<dbReference type="CDD" id="cd01745">
    <property type="entry name" value="GATase1_2"/>
    <property type="match status" value="1"/>
</dbReference>
<dbReference type="EMBL" id="JBHSTI010000002">
    <property type="protein sequence ID" value="MFC6236398.1"/>
    <property type="molecule type" value="Genomic_DNA"/>
</dbReference>
<dbReference type="Gene3D" id="3.40.50.880">
    <property type="match status" value="1"/>
</dbReference>
<comment type="caution">
    <text evidence="1">The sequence shown here is derived from an EMBL/GenBank/DDBJ whole genome shotgun (WGS) entry which is preliminary data.</text>
</comment>
<dbReference type="PANTHER" id="PTHR43235:SF1">
    <property type="entry name" value="GLUTAMINE AMIDOTRANSFERASE PB2B2.05-RELATED"/>
    <property type="match status" value="1"/>
</dbReference>
<dbReference type="Pfam" id="PF07722">
    <property type="entry name" value="Peptidase_C26"/>
    <property type="match status" value="1"/>
</dbReference>
<gene>
    <name evidence="1" type="ORF">ACFQGU_00790</name>
</gene>
<dbReference type="Proteomes" id="UP001596138">
    <property type="component" value="Unassembled WGS sequence"/>
</dbReference>
<proteinExistence type="predicted"/>
<dbReference type="PROSITE" id="PS51273">
    <property type="entry name" value="GATASE_TYPE_1"/>
    <property type="match status" value="1"/>
</dbReference>
<dbReference type="GO" id="GO:0016787">
    <property type="term" value="F:hydrolase activity"/>
    <property type="evidence" value="ECO:0007669"/>
    <property type="project" value="UniProtKB-KW"/>
</dbReference>
<evidence type="ECO:0000313" key="2">
    <source>
        <dbReference type="Proteomes" id="UP001596138"/>
    </source>
</evidence>
<dbReference type="InterPro" id="IPR044668">
    <property type="entry name" value="PuuD-like"/>
</dbReference>
<protein>
    <submittedName>
        <fullName evidence="1">Gamma-glutamyl-gamma-aminobutyrate hydrolase family protein</fullName>
    </submittedName>
</protein>
<dbReference type="PANTHER" id="PTHR43235">
    <property type="entry name" value="GLUTAMINE AMIDOTRANSFERASE PB2B2.05-RELATED"/>
    <property type="match status" value="1"/>
</dbReference>
<dbReference type="SUPFAM" id="SSF52317">
    <property type="entry name" value="Class I glutamine amidotransferase-like"/>
    <property type="match status" value="1"/>
</dbReference>
<dbReference type="RefSeq" id="WP_386763444.1">
    <property type="nucleotide sequence ID" value="NZ_JBHSTI010000002.1"/>
</dbReference>
<name>A0ABW1SVI2_9ACTN</name>
<dbReference type="InterPro" id="IPR029062">
    <property type="entry name" value="Class_I_gatase-like"/>
</dbReference>
<reference evidence="2" key="1">
    <citation type="journal article" date="2019" name="Int. J. Syst. Evol. Microbiol.">
        <title>The Global Catalogue of Microorganisms (GCM) 10K type strain sequencing project: providing services to taxonomists for standard genome sequencing and annotation.</title>
        <authorList>
            <consortium name="The Broad Institute Genomics Platform"/>
            <consortium name="The Broad Institute Genome Sequencing Center for Infectious Disease"/>
            <person name="Wu L."/>
            <person name="Ma J."/>
        </authorList>
    </citation>
    <scope>NUCLEOTIDE SEQUENCE [LARGE SCALE GENOMIC DNA]</scope>
    <source>
        <strain evidence="2">CGMCC 4.7317</strain>
    </source>
</reference>
<dbReference type="InterPro" id="IPR011697">
    <property type="entry name" value="Peptidase_C26"/>
</dbReference>
<evidence type="ECO:0000313" key="1">
    <source>
        <dbReference type="EMBL" id="MFC6236398.1"/>
    </source>
</evidence>
<organism evidence="1 2">
    <name type="scientific">Longivirga aurantiaca</name>
    <dbReference type="NCBI Taxonomy" id="1837743"/>
    <lineage>
        <taxon>Bacteria</taxon>
        <taxon>Bacillati</taxon>
        <taxon>Actinomycetota</taxon>
        <taxon>Actinomycetes</taxon>
        <taxon>Sporichthyales</taxon>
        <taxon>Sporichthyaceae</taxon>
        <taxon>Longivirga</taxon>
    </lineage>
</organism>
<keyword evidence="2" id="KW-1185">Reference proteome</keyword>
<sequence length="243" mass="25983">MGGRRPVIGVTGFHEQWAFEHGSYLFTATERVFTDGLLEAGGLPVLLMSAAETTDDAVAMLDGLLLTGGADVEPSHYGREVAPETGTPDHERDAFEIALVRAAVDRGLPVLAVCRGNQVVNVALGGELVQHAPTHQGYGHPTVGFHDVDVAAGSRLASVLGAGNHPVNSLHHQTVGSTAPSLRAVAHTADGSVEATEHPDQPLITVQWHPERQLDNDYWSRLASWLVREARTYSSRTPEGQEP</sequence>